<evidence type="ECO:0000256" key="2">
    <source>
        <dbReference type="ARBA" id="ARBA00022982"/>
    </source>
</evidence>
<comment type="caution">
    <text evidence="7">The sequence shown here is derived from an EMBL/GenBank/DDBJ whole genome shotgun (WGS) entry which is preliminary data.</text>
</comment>
<proteinExistence type="predicted"/>
<dbReference type="InterPro" id="IPR005746">
    <property type="entry name" value="Thioredoxin"/>
</dbReference>
<accession>A0A8J4XX92</accession>
<dbReference type="Proteomes" id="UP000770661">
    <property type="component" value="Unassembled WGS sequence"/>
</dbReference>
<keyword evidence="5" id="KW-0732">Signal</keyword>
<dbReference type="PROSITE" id="PS00194">
    <property type="entry name" value="THIOREDOXIN_1"/>
    <property type="match status" value="1"/>
</dbReference>
<keyword evidence="8" id="KW-1185">Reference proteome</keyword>
<gene>
    <name evidence="7" type="primary">TXN</name>
    <name evidence="7" type="ORF">GWK47_016385</name>
</gene>
<dbReference type="Pfam" id="PF00085">
    <property type="entry name" value="Thioredoxin"/>
    <property type="match status" value="1"/>
</dbReference>
<feature type="chain" id="PRO_5035303265" evidence="5">
    <location>
        <begin position="24"/>
        <end position="120"/>
    </location>
</feature>
<dbReference type="OrthoDB" id="2121326at2759"/>
<dbReference type="EMBL" id="JACEEZ010021549">
    <property type="protein sequence ID" value="KAG0713366.1"/>
    <property type="molecule type" value="Genomic_DNA"/>
</dbReference>
<evidence type="ECO:0000313" key="8">
    <source>
        <dbReference type="Proteomes" id="UP000770661"/>
    </source>
</evidence>
<dbReference type="PANTHER" id="PTHR46115">
    <property type="entry name" value="THIOREDOXIN-LIKE PROTEIN 1"/>
    <property type="match status" value="1"/>
</dbReference>
<evidence type="ECO:0000256" key="3">
    <source>
        <dbReference type="ARBA" id="ARBA00023157"/>
    </source>
</evidence>
<evidence type="ECO:0000259" key="6">
    <source>
        <dbReference type="PROSITE" id="PS51352"/>
    </source>
</evidence>
<dbReference type="Gene3D" id="3.40.30.10">
    <property type="entry name" value="Glutaredoxin"/>
    <property type="match status" value="1"/>
</dbReference>
<name>A0A8J4XX92_CHIOP</name>
<feature type="domain" description="Thioredoxin" evidence="6">
    <location>
        <begin position="1"/>
        <end position="120"/>
    </location>
</feature>
<dbReference type="NCBIfam" id="TIGR01068">
    <property type="entry name" value="thioredoxin"/>
    <property type="match status" value="1"/>
</dbReference>
<dbReference type="GO" id="GO:0015035">
    <property type="term" value="F:protein-disulfide reductase activity"/>
    <property type="evidence" value="ECO:0007669"/>
    <property type="project" value="InterPro"/>
</dbReference>
<keyword evidence="3" id="KW-1015">Disulfide bond</keyword>
<keyword evidence="1" id="KW-0813">Transport</keyword>
<dbReference type="PROSITE" id="PS51352">
    <property type="entry name" value="THIOREDOXIN_2"/>
    <property type="match status" value="1"/>
</dbReference>
<dbReference type="AlphaFoldDB" id="A0A8J4XX92"/>
<keyword evidence="2" id="KW-0249">Electron transport</keyword>
<dbReference type="FunFam" id="3.40.30.10:FF:000104">
    <property type="entry name" value="Thioredoxin"/>
    <property type="match status" value="1"/>
</dbReference>
<dbReference type="CDD" id="cd02947">
    <property type="entry name" value="TRX_family"/>
    <property type="match status" value="1"/>
</dbReference>
<dbReference type="SUPFAM" id="SSF52833">
    <property type="entry name" value="Thioredoxin-like"/>
    <property type="match status" value="1"/>
</dbReference>
<evidence type="ECO:0000256" key="4">
    <source>
        <dbReference type="ARBA" id="ARBA00023284"/>
    </source>
</evidence>
<evidence type="ECO:0000256" key="1">
    <source>
        <dbReference type="ARBA" id="ARBA00022448"/>
    </source>
</evidence>
<dbReference type="InterPro" id="IPR036249">
    <property type="entry name" value="Thioredoxin-like_sf"/>
</dbReference>
<evidence type="ECO:0000256" key="5">
    <source>
        <dbReference type="SAM" id="SignalP"/>
    </source>
</evidence>
<dbReference type="PRINTS" id="PR00421">
    <property type="entry name" value="THIOREDOXIN"/>
</dbReference>
<protein>
    <submittedName>
        <fullName evidence="7">Thioredoxin</fullName>
    </submittedName>
</protein>
<sequence length="120" mass="13383">MAPSLLAPLILAVVVVLYQGTGHDDFNQQLKDAGQKLIVVDFYAVWCGPCKMIAPKLQEMSEQMNDVVFLKVDVDECEEVAASFAVSCMPTFLFFKDGKKVDSFSGANEEKIRQYIARLK</sequence>
<dbReference type="InterPro" id="IPR017937">
    <property type="entry name" value="Thioredoxin_CS"/>
</dbReference>
<organism evidence="7 8">
    <name type="scientific">Chionoecetes opilio</name>
    <name type="common">Atlantic snow crab</name>
    <name type="synonym">Cancer opilio</name>
    <dbReference type="NCBI Taxonomy" id="41210"/>
    <lineage>
        <taxon>Eukaryota</taxon>
        <taxon>Metazoa</taxon>
        <taxon>Ecdysozoa</taxon>
        <taxon>Arthropoda</taxon>
        <taxon>Crustacea</taxon>
        <taxon>Multicrustacea</taxon>
        <taxon>Malacostraca</taxon>
        <taxon>Eumalacostraca</taxon>
        <taxon>Eucarida</taxon>
        <taxon>Decapoda</taxon>
        <taxon>Pleocyemata</taxon>
        <taxon>Brachyura</taxon>
        <taxon>Eubrachyura</taxon>
        <taxon>Majoidea</taxon>
        <taxon>Majidae</taxon>
        <taxon>Chionoecetes</taxon>
    </lineage>
</organism>
<reference evidence="7" key="1">
    <citation type="submission" date="2020-07" db="EMBL/GenBank/DDBJ databases">
        <title>The High-quality genome of the commercially important snow crab, Chionoecetes opilio.</title>
        <authorList>
            <person name="Jeong J.-H."/>
            <person name="Ryu S."/>
        </authorList>
    </citation>
    <scope>NUCLEOTIDE SEQUENCE</scope>
    <source>
        <strain evidence="7">MADBK_172401_WGS</strain>
        <tissue evidence="7">Digestive gland</tissue>
    </source>
</reference>
<dbReference type="InterPro" id="IPR013766">
    <property type="entry name" value="Thioredoxin_domain"/>
</dbReference>
<evidence type="ECO:0000313" key="7">
    <source>
        <dbReference type="EMBL" id="KAG0713366.1"/>
    </source>
</evidence>
<feature type="signal peptide" evidence="5">
    <location>
        <begin position="1"/>
        <end position="23"/>
    </location>
</feature>
<keyword evidence="4" id="KW-0676">Redox-active center</keyword>